<dbReference type="AlphaFoldDB" id="A0A3S0KL89"/>
<keyword evidence="1" id="KW-1133">Transmembrane helix</keyword>
<evidence type="ECO:0000313" key="3">
    <source>
        <dbReference type="Proteomes" id="UP000282060"/>
    </source>
</evidence>
<protein>
    <submittedName>
        <fullName evidence="2">Uncharacterized protein</fullName>
    </submittedName>
</protein>
<accession>A0A3S0KL89</accession>
<evidence type="ECO:0000256" key="1">
    <source>
        <dbReference type="SAM" id="Phobius"/>
    </source>
</evidence>
<comment type="caution">
    <text evidence="2">The sequence shown here is derived from an EMBL/GenBank/DDBJ whole genome shotgun (WGS) entry which is preliminary data.</text>
</comment>
<dbReference type="RefSeq" id="WP_126504914.1">
    <property type="nucleotide sequence ID" value="NZ_RXNV01000002.1"/>
</dbReference>
<feature type="transmembrane region" description="Helical" evidence="1">
    <location>
        <begin position="12"/>
        <end position="34"/>
    </location>
</feature>
<dbReference type="OrthoDB" id="6272813at2"/>
<dbReference type="Proteomes" id="UP000282060">
    <property type="component" value="Unassembled WGS sequence"/>
</dbReference>
<keyword evidence="1" id="KW-0472">Membrane</keyword>
<dbReference type="EMBL" id="RXNV01000002">
    <property type="protein sequence ID" value="RTR33358.1"/>
    <property type="molecule type" value="Genomic_DNA"/>
</dbReference>
<organism evidence="2 3">
    <name type="scientific">Shewanella atlantica</name>
    <dbReference type="NCBI Taxonomy" id="271099"/>
    <lineage>
        <taxon>Bacteria</taxon>
        <taxon>Pseudomonadati</taxon>
        <taxon>Pseudomonadota</taxon>
        <taxon>Gammaproteobacteria</taxon>
        <taxon>Alteromonadales</taxon>
        <taxon>Shewanellaceae</taxon>
        <taxon>Shewanella</taxon>
    </lineage>
</organism>
<sequence length="103" mass="11657">MTRNLQLPNKDFKIQLFLTSVIMGLILTISIPAWKSYQQRLSVQTDSPAGSSLAERYINSGDWPAALALNSVIKNNDLYKVSAEENRVAEAKQEPEEQYIEEQ</sequence>
<keyword evidence="3" id="KW-1185">Reference proteome</keyword>
<reference evidence="2 3" key="1">
    <citation type="submission" date="2018-12" db="EMBL/GenBank/DDBJ databases">
        <authorList>
            <person name="Yu L."/>
        </authorList>
    </citation>
    <scope>NUCLEOTIDE SEQUENCE [LARGE SCALE GENOMIC DNA]</scope>
    <source>
        <strain evidence="2 3">HAW-EB5</strain>
    </source>
</reference>
<name>A0A3S0KL89_9GAMM</name>
<keyword evidence="1" id="KW-0812">Transmembrane</keyword>
<proteinExistence type="predicted"/>
<gene>
    <name evidence="2" type="ORF">EKG39_06355</name>
</gene>
<evidence type="ECO:0000313" key="2">
    <source>
        <dbReference type="EMBL" id="RTR33358.1"/>
    </source>
</evidence>